<dbReference type="RefSeq" id="WP_023553489.1">
    <property type="nucleotide sequence ID" value="NZ_CM002285.1"/>
</dbReference>
<feature type="transmembrane region" description="Helical" evidence="2">
    <location>
        <begin position="219"/>
        <end position="239"/>
    </location>
</feature>
<keyword evidence="2" id="KW-0472">Membrane</keyword>
<keyword evidence="2" id="KW-0812">Transmembrane</keyword>
<dbReference type="Proteomes" id="UP000017984">
    <property type="component" value="Chromosome"/>
</dbReference>
<feature type="transmembrane region" description="Helical" evidence="2">
    <location>
        <begin position="185"/>
        <end position="207"/>
    </location>
</feature>
<evidence type="ECO:0008006" key="5">
    <source>
        <dbReference type="Google" id="ProtNLM"/>
    </source>
</evidence>
<dbReference type="EMBL" id="AWQX01000385">
    <property type="protein sequence ID" value="EST19112.1"/>
    <property type="molecule type" value="Genomic_DNA"/>
</dbReference>
<feature type="transmembrane region" description="Helical" evidence="2">
    <location>
        <begin position="273"/>
        <end position="294"/>
    </location>
</feature>
<sequence length="373" mass="38161">MPSSNSPAAVEPSRPRHRAAHADRQPHHLDDTEHGIPAPVLASGAPPRKAILVPVITSLLVGAAFIAVFLAAFHAPTSHGLPLGVAASDSAAARVELEINDLDRQAMTFHRYPTAAAARTAIRHDEVPAALVTDARQHLKLLVAGAQGPSATGSVQAALTAALGHPIPVADVVPLAPEDSRGLSIFYSCFGVVLAGYLFAVSSYQIAPRMALTARMASMAAFSAASGVTVAAIACLGLDAIPAPFATTAAVTALLAFALAASAGLIMRACGPAGVPLASIALLILGNASSGGILPPQYLPTWLAPLAYAMPPGIAVRALRGASYFHEAHLTAGLTLLVCWTAACLTAQYALDRAARHRAKPKATTPAPTWATT</sequence>
<keyword evidence="2" id="KW-1133">Transmembrane helix</keyword>
<proteinExistence type="predicted"/>
<name>V6JGT3_STRRC</name>
<evidence type="ECO:0000256" key="1">
    <source>
        <dbReference type="SAM" id="MobiDB-lite"/>
    </source>
</evidence>
<feature type="transmembrane region" description="Helical" evidence="2">
    <location>
        <begin position="330"/>
        <end position="351"/>
    </location>
</feature>
<dbReference type="OrthoDB" id="5176800at2"/>
<reference evidence="3 4" key="1">
    <citation type="journal article" date="2014" name="Genome Announc.">
        <title>Draft Genome Sequence of Streptomyces roseochromogenes subsp. oscitans DS 12.976, Producer of the Aminocoumarin Antibiotic Clorobiocin.</title>
        <authorList>
            <person name="Ruckert C."/>
            <person name="Kalinowski J."/>
            <person name="Heide L."/>
            <person name="Apel A.K."/>
        </authorList>
    </citation>
    <scope>NUCLEOTIDE SEQUENCE [LARGE SCALE GENOMIC DNA]</scope>
    <source>
        <strain evidence="3 4">DS 12.976</strain>
    </source>
</reference>
<comment type="caution">
    <text evidence="3">The sequence shown here is derived from an EMBL/GenBank/DDBJ whole genome shotgun (WGS) entry which is preliminary data.</text>
</comment>
<gene>
    <name evidence="3" type="ORF">M878_43375</name>
</gene>
<dbReference type="HOGENOM" id="CLU_045983_0_0_11"/>
<dbReference type="AlphaFoldDB" id="V6JGT3"/>
<dbReference type="STRING" id="1352936.M878_43375"/>
<feature type="transmembrane region" description="Helical" evidence="2">
    <location>
        <begin position="245"/>
        <end position="266"/>
    </location>
</feature>
<protein>
    <recommendedName>
        <fullName evidence="5">DUF3533 domain-containing protein</fullName>
    </recommendedName>
</protein>
<dbReference type="PATRIC" id="fig|1352936.5.peg.8985"/>
<evidence type="ECO:0000313" key="3">
    <source>
        <dbReference type="EMBL" id="EST19112.1"/>
    </source>
</evidence>
<evidence type="ECO:0000256" key="2">
    <source>
        <dbReference type="SAM" id="Phobius"/>
    </source>
</evidence>
<accession>V6JGT3</accession>
<feature type="transmembrane region" description="Helical" evidence="2">
    <location>
        <begin position="51"/>
        <end position="73"/>
    </location>
</feature>
<feature type="compositionally biased region" description="Basic and acidic residues" evidence="1">
    <location>
        <begin position="20"/>
        <end position="34"/>
    </location>
</feature>
<evidence type="ECO:0000313" key="4">
    <source>
        <dbReference type="Proteomes" id="UP000017984"/>
    </source>
</evidence>
<organism evidence="3 4">
    <name type="scientific">Streptomyces roseochromogenus subsp. oscitans DS 12.976</name>
    <dbReference type="NCBI Taxonomy" id="1352936"/>
    <lineage>
        <taxon>Bacteria</taxon>
        <taxon>Bacillati</taxon>
        <taxon>Actinomycetota</taxon>
        <taxon>Actinomycetes</taxon>
        <taxon>Kitasatosporales</taxon>
        <taxon>Streptomycetaceae</taxon>
        <taxon>Streptomyces</taxon>
    </lineage>
</organism>
<feature type="region of interest" description="Disordered" evidence="1">
    <location>
        <begin position="1"/>
        <end position="41"/>
    </location>
</feature>
<keyword evidence="4" id="KW-1185">Reference proteome</keyword>